<comment type="caution">
    <text evidence="3">The sequence shown here is derived from an EMBL/GenBank/DDBJ whole genome shotgun (WGS) entry which is preliminary data.</text>
</comment>
<protein>
    <recommendedName>
        <fullName evidence="5">Galactose oxidase</fullName>
    </recommendedName>
</protein>
<name>A0A397UM88_9GLOM</name>
<keyword evidence="4" id="KW-1185">Reference proteome</keyword>
<dbReference type="Pfam" id="PF24681">
    <property type="entry name" value="Kelch_KLHDC2_KLHL20_DRC7"/>
    <property type="match status" value="1"/>
</dbReference>
<dbReference type="AlphaFoldDB" id="A0A397UM88"/>
<dbReference type="OrthoDB" id="2363417at2759"/>
<evidence type="ECO:0008006" key="5">
    <source>
        <dbReference type="Google" id="ProtNLM"/>
    </source>
</evidence>
<dbReference type="PANTHER" id="PTHR46093:SF18">
    <property type="entry name" value="FIBRONECTIN TYPE-III DOMAIN-CONTAINING PROTEIN"/>
    <property type="match status" value="1"/>
</dbReference>
<accession>A0A397UM88</accession>
<dbReference type="PANTHER" id="PTHR46093">
    <property type="entry name" value="ACYL-COA-BINDING DOMAIN-CONTAINING PROTEIN 5"/>
    <property type="match status" value="1"/>
</dbReference>
<dbReference type="Gene3D" id="2.120.10.80">
    <property type="entry name" value="Kelch-type beta propeller"/>
    <property type="match status" value="1"/>
</dbReference>
<evidence type="ECO:0000256" key="2">
    <source>
        <dbReference type="ARBA" id="ARBA00022737"/>
    </source>
</evidence>
<sequence>MPQSSSIRNSTLLAELMRMAFWMIFFYLDVSKQFNTTALPWNNLNKFLPNDGVSACSGGNNNDIFLFSGLIVTEFTVFTVKYDINNQKWTDNITNGPSPRSYISCAKFNNQLIAIFAGLADGRNNPNDLWIFDSLALTWSLSNAPNPPQPIWSYCAITLPDQTILYMGGTAYENVTTEILMPLNSIPLYDSASDMWKTLETSGPTPPSRKAFSAVLSMSFDNVNVK</sequence>
<dbReference type="InterPro" id="IPR015915">
    <property type="entry name" value="Kelch-typ_b-propeller"/>
</dbReference>
<evidence type="ECO:0000313" key="3">
    <source>
        <dbReference type="EMBL" id="RIB08473.1"/>
    </source>
</evidence>
<proteinExistence type="predicted"/>
<dbReference type="STRING" id="44941.A0A397UM88"/>
<evidence type="ECO:0000256" key="1">
    <source>
        <dbReference type="ARBA" id="ARBA00022441"/>
    </source>
</evidence>
<dbReference type="Proteomes" id="UP000266673">
    <property type="component" value="Unassembled WGS sequence"/>
</dbReference>
<gene>
    <name evidence="3" type="ORF">C2G38_2045134</name>
</gene>
<dbReference type="SUPFAM" id="SSF50965">
    <property type="entry name" value="Galactose oxidase, central domain"/>
    <property type="match status" value="1"/>
</dbReference>
<dbReference type="EMBL" id="QKWP01001505">
    <property type="protein sequence ID" value="RIB08473.1"/>
    <property type="molecule type" value="Genomic_DNA"/>
</dbReference>
<dbReference type="InterPro" id="IPR011043">
    <property type="entry name" value="Gal_Oxase/kelch_b-propeller"/>
</dbReference>
<keyword evidence="1" id="KW-0880">Kelch repeat</keyword>
<evidence type="ECO:0000313" key="4">
    <source>
        <dbReference type="Proteomes" id="UP000266673"/>
    </source>
</evidence>
<reference evidence="3 4" key="1">
    <citation type="submission" date="2018-06" db="EMBL/GenBank/DDBJ databases">
        <title>Comparative genomics reveals the genomic features of Rhizophagus irregularis, R. cerebriforme, R. diaphanum and Gigaspora rosea, and their symbiotic lifestyle signature.</title>
        <authorList>
            <person name="Morin E."/>
            <person name="San Clemente H."/>
            <person name="Chen E.C.H."/>
            <person name="De La Providencia I."/>
            <person name="Hainaut M."/>
            <person name="Kuo A."/>
            <person name="Kohler A."/>
            <person name="Murat C."/>
            <person name="Tang N."/>
            <person name="Roy S."/>
            <person name="Loubradou J."/>
            <person name="Henrissat B."/>
            <person name="Grigoriev I.V."/>
            <person name="Corradi N."/>
            <person name="Roux C."/>
            <person name="Martin F.M."/>
        </authorList>
    </citation>
    <scope>NUCLEOTIDE SEQUENCE [LARGE SCALE GENOMIC DNA]</scope>
    <source>
        <strain evidence="3 4">DAOM 194757</strain>
    </source>
</reference>
<keyword evidence="2" id="KW-0677">Repeat</keyword>
<organism evidence="3 4">
    <name type="scientific">Gigaspora rosea</name>
    <dbReference type="NCBI Taxonomy" id="44941"/>
    <lineage>
        <taxon>Eukaryota</taxon>
        <taxon>Fungi</taxon>
        <taxon>Fungi incertae sedis</taxon>
        <taxon>Mucoromycota</taxon>
        <taxon>Glomeromycotina</taxon>
        <taxon>Glomeromycetes</taxon>
        <taxon>Diversisporales</taxon>
        <taxon>Gigasporaceae</taxon>
        <taxon>Gigaspora</taxon>
    </lineage>
</organism>